<name>A0A0K0FB69_STRVS</name>
<evidence type="ECO:0000259" key="1">
    <source>
        <dbReference type="Pfam" id="PF21530"/>
    </source>
</evidence>
<protein>
    <submittedName>
        <fullName evidence="3">ATP-dependent DNA helicase</fullName>
    </submittedName>
</protein>
<sequence>MNNIRLITFPESMLFEGSLLEFITEIFGPTMFGIKVNLNIAILAPTNKTVLNINRLILETYLKDIETHYSTDNLCFENDIIAQDLEITSELLHTYNPNGYPLHEMKLSKGCILMCLRNLNIKDGLLVYEGTSYSIDGLKKLLKCKSIDGEKTYYIPQIEHEPTDIKIPIPFTRIGLLIDENGIFSHGQLYVALSRVKTANSIKAKWIDP</sequence>
<dbReference type="Pfam" id="PF21530">
    <property type="entry name" value="Pif1_2B_dom"/>
    <property type="match status" value="1"/>
</dbReference>
<dbReference type="STRING" id="75913.A0A0K0FB69"/>
<reference evidence="2" key="1">
    <citation type="submission" date="2014-07" db="EMBL/GenBank/DDBJ databases">
        <authorList>
            <person name="Martin A.A"/>
            <person name="De Silva N."/>
        </authorList>
    </citation>
    <scope>NUCLEOTIDE SEQUENCE</scope>
</reference>
<dbReference type="SUPFAM" id="SSF52540">
    <property type="entry name" value="P-loop containing nucleoside triphosphate hydrolases"/>
    <property type="match status" value="1"/>
</dbReference>
<dbReference type="PANTHER" id="PTHR10492:SF57">
    <property type="entry name" value="ATP-DEPENDENT DNA HELICASE"/>
    <property type="match status" value="1"/>
</dbReference>
<dbReference type="AlphaFoldDB" id="A0A0K0FB69"/>
<dbReference type="InterPro" id="IPR049163">
    <property type="entry name" value="Pif1-like_2B_dom"/>
</dbReference>
<accession>A0A0K0FB69</accession>
<reference evidence="3" key="2">
    <citation type="submission" date="2015-08" db="UniProtKB">
        <authorList>
            <consortium name="WormBaseParasite"/>
        </authorList>
    </citation>
    <scope>IDENTIFICATION</scope>
</reference>
<dbReference type="Proteomes" id="UP000035680">
    <property type="component" value="Unassembled WGS sequence"/>
</dbReference>
<organism evidence="2 3">
    <name type="scientific">Strongyloides venezuelensis</name>
    <name type="common">Threadworm</name>
    <dbReference type="NCBI Taxonomy" id="75913"/>
    <lineage>
        <taxon>Eukaryota</taxon>
        <taxon>Metazoa</taxon>
        <taxon>Ecdysozoa</taxon>
        <taxon>Nematoda</taxon>
        <taxon>Chromadorea</taxon>
        <taxon>Rhabditida</taxon>
        <taxon>Tylenchina</taxon>
        <taxon>Panagrolaimomorpha</taxon>
        <taxon>Strongyloidoidea</taxon>
        <taxon>Strongyloididae</taxon>
        <taxon>Strongyloides</taxon>
    </lineage>
</organism>
<proteinExistence type="predicted"/>
<dbReference type="PANTHER" id="PTHR10492">
    <property type="match status" value="1"/>
</dbReference>
<evidence type="ECO:0000313" key="2">
    <source>
        <dbReference type="Proteomes" id="UP000035680"/>
    </source>
</evidence>
<feature type="domain" description="DNA helicase Pif1-like 2B" evidence="1">
    <location>
        <begin position="90"/>
        <end position="126"/>
    </location>
</feature>
<keyword evidence="2" id="KW-1185">Reference proteome</keyword>
<dbReference type="WBParaSite" id="SVE_0607500.1">
    <property type="protein sequence ID" value="SVE_0607500.1"/>
    <property type="gene ID" value="SVE_0607500"/>
</dbReference>
<evidence type="ECO:0000313" key="3">
    <source>
        <dbReference type="WBParaSite" id="SVE_0607500.1"/>
    </source>
</evidence>
<dbReference type="InterPro" id="IPR027417">
    <property type="entry name" value="P-loop_NTPase"/>
</dbReference>